<keyword evidence="1" id="KW-1133">Transmembrane helix</keyword>
<dbReference type="PANTHER" id="PTHR32251">
    <property type="entry name" value="3-OXO-5-ALPHA-STEROID 4-DEHYDROGENASE"/>
    <property type="match status" value="1"/>
</dbReference>
<evidence type="ECO:0000256" key="1">
    <source>
        <dbReference type="SAM" id="Phobius"/>
    </source>
</evidence>
<dbReference type="PANTHER" id="PTHR32251:SF15">
    <property type="entry name" value="3-OXO-5-ALPHA-STEROID 4-DEHYDROGENASE (DUF1295)"/>
    <property type="match status" value="1"/>
</dbReference>
<name>A0A8J5X6Y4_DIALT</name>
<dbReference type="OMA" id="CYAGAIA"/>
<keyword evidence="1" id="KW-0812">Transmembrane</keyword>
<comment type="caution">
    <text evidence="2">The sequence shown here is derived from an EMBL/GenBank/DDBJ whole genome shotgun (WGS) entry which is preliminary data.</text>
</comment>
<evidence type="ECO:0008006" key="4">
    <source>
        <dbReference type="Google" id="ProtNLM"/>
    </source>
</evidence>
<feature type="transmembrane region" description="Helical" evidence="1">
    <location>
        <begin position="190"/>
        <end position="208"/>
    </location>
</feature>
<sequence>MAAAPLDAQSLAVACALPTLLGLWKREYTVSYGYGGAMLWAGALALARAAADQSPLALAHAGLYIAYGLRLVLFLLYRELRIAYFRELRERVESRAPKGSRLRRLPFCLSVAALYFGMAAPLRLTQALGGTPASPFVASAIGALIGAGYVGWAVATLGDLQKTLAKARGAGLVTSGLYAKLRHPNYTGEAGLWMASAGAGVVAALGAGACSTAIAAWTALALVGCAGIQFVLAQATGSLERRHRDKYGLLPEYEGWQRRTWAGPMLPSKRS</sequence>
<dbReference type="Pfam" id="PF06966">
    <property type="entry name" value="DUF1295"/>
    <property type="match status" value="1"/>
</dbReference>
<feature type="transmembrane region" description="Helical" evidence="1">
    <location>
        <begin position="31"/>
        <end position="51"/>
    </location>
</feature>
<dbReference type="Gene3D" id="1.20.120.1630">
    <property type="match status" value="1"/>
</dbReference>
<dbReference type="GO" id="GO:0016020">
    <property type="term" value="C:membrane"/>
    <property type="evidence" value="ECO:0007669"/>
    <property type="project" value="TreeGrafter"/>
</dbReference>
<keyword evidence="1" id="KW-0472">Membrane</keyword>
<feature type="transmembrane region" description="Helical" evidence="1">
    <location>
        <begin position="214"/>
        <end position="233"/>
    </location>
</feature>
<feature type="transmembrane region" description="Helical" evidence="1">
    <location>
        <begin position="57"/>
        <end position="77"/>
    </location>
</feature>
<organism evidence="2 3">
    <name type="scientific">Diacronema lutheri</name>
    <name type="common">Unicellular marine alga</name>
    <name type="synonym">Monochrysis lutheri</name>
    <dbReference type="NCBI Taxonomy" id="2081491"/>
    <lineage>
        <taxon>Eukaryota</taxon>
        <taxon>Haptista</taxon>
        <taxon>Haptophyta</taxon>
        <taxon>Pavlovophyceae</taxon>
        <taxon>Pavlovales</taxon>
        <taxon>Pavlovaceae</taxon>
        <taxon>Diacronema</taxon>
    </lineage>
</organism>
<evidence type="ECO:0000313" key="3">
    <source>
        <dbReference type="Proteomes" id="UP000751190"/>
    </source>
</evidence>
<gene>
    <name evidence="2" type="ORF">KFE25_010286</name>
</gene>
<proteinExistence type="predicted"/>
<dbReference type="Proteomes" id="UP000751190">
    <property type="component" value="Unassembled WGS sequence"/>
</dbReference>
<protein>
    <recommendedName>
        <fullName evidence="4">Steroid 5-alpha reductase C-terminal domain-containing protein</fullName>
    </recommendedName>
</protein>
<evidence type="ECO:0000313" key="2">
    <source>
        <dbReference type="EMBL" id="KAG8462461.1"/>
    </source>
</evidence>
<keyword evidence="3" id="KW-1185">Reference proteome</keyword>
<dbReference type="OrthoDB" id="201504at2759"/>
<accession>A0A8J5X6Y4</accession>
<dbReference type="EMBL" id="JAGTXO010000020">
    <property type="protein sequence ID" value="KAG8462461.1"/>
    <property type="molecule type" value="Genomic_DNA"/>
</dbReference>
<reference evidence="2" key="1">
    <citation type="submission" date="2021-05" db="EMBL/GenBank/DDBJ databases">
        <title>The genome of the haptophyte Pavlova lutheri (Diacronema luteri, Pavlovales) - a model for lipid biosynthesis in eukaryotic algae.</title>
        <authorList>
            <person name="Hulatt C.J."/>
            <person name="Posewitz M.C."/>
        </authorList>
    </citation>
    <scope>NUCLEOTIDE SEQUENCE</scope>
    <source>
        <strain evidence="2">NIVA-4/92</strain>
    </source>
</reference>
<feature type="transmembrane region" description="Helical" evidence="1">
    <location>
        <begin position="105"/>
        <end position="124"/>
    </location>
</feature>
<feature type="transmembrane region" description="Helical" evidence="1">
    <location>
        <begin position="136"/>
        <end position="158"/>
    </location>
</feature>
<dbReference type="InterPro" id="IPR010721">
    <property type="entry name" value="UstE-like"/>
</dbReference>
<dbReference type="AlphaFoldDB" id="A0A8J5X6Y4"/>